<evidence type="ECO:0000313" key="3">
    <source>
        <dbReference type="Proteomes" id="UP000006620"/>
    </source>
</evidence>
<gene>
    <name evidence="2" type="ordered locus">KNP414_05679</name>
</gene>
<dbReference type="HOGENOM" id="CLU_2001588_0_0_9"/>
<keyword evidence="1" id="KW-1133">Transmembrane helix</keyword>
<dbReference type="RefSeq" id="WP_013919356.1">
    <property type="nucleotide sequence ID" value="NC_015690.1"/>
</dbReference>
<dbReference type="AlphaFoldDB" id="F8FMN2"/>
<proteinExistence type="predicted"/>
<dbReference type="PATRIC" id="fig|1036673.3.peg.5272"/>
<reference evidence="3" key="1">
    <citation type="submission" date="2011-06" db="EMBL/GenBank/DDBJ databases">
        <title>Complete genome sequence of Paenibacillus mucilaginosus KNP414.</title>
        <authorList>
            <person name="Wang J."/>
            <person name="Hu S."/>
            <person name="Hu X."/>
            <person name="Zhang B."/>
            <person name="Dong D."/>
            <person name="Zhang S."/>
            <person name="Zhao K."/>
            <person name="Wu D."/>
        </authorList>
    </citation>
    <scope>NUCLEOTIDE SEQUENCE [LARGE SCALE GENOMIC DNA]</scope>
    <source>
        <strain evidence="3">KNP414</strain>
    </source>
</reference>
<sequence>MTTPGTLLAILLSGLIAFFLGPLGVLALLAAIFGLTLSTHLQNKQMQEDLRKIKRHLGLRDEEQMSFHMSDEEIEQELYRLHGEGRPGERTLLDLEIEKEIERELEKELGKELEDEENKPGGKR</sequence>
<dbReference type="EMBL" id="CP002869">
    <property type="protein sequence ID" value="AEI44203.1"/>
    <property type="molecule type" value="Genomic_DNA"/>
</dbReference>
<accession>F8FMN2</accession>
<organism evidence="2 3">
    <name type="scientific">Paenibacillus mucilaginosus (strain KNP414)</name>
    <dbReference type="NCBI Taxonomy" id="1036673"/>
    <lineage>
        <taxon>Bacteria</taxon>
        <taxon>Bacillati</taxon>
        <taxon>Bacillota</taxon>
        <taxon>Bacilli</taxon>
        <taxon>Bacillales</taxon>
        <taxon>Paenibacillaceae</taxon>
        <taxon>Paenibacillus</taxon>
    </lineage>
</organism>
<evidence type="ECO:0000256" key="1">
    <source>
        <dbReference type="SAM" id="Phobius"/>
    </source>
</evidence>
<name>F8FMN2_PAEMK</name>
<dbReference type="Proteomes" id="UP000006620">
    <property type="component" value="Chromosome"/>
</dbReference>
<feature type="transmembrane region" description="Helical" evidence="1">
    <location>
        <begin position="6"/>
        <end position="37"/>
    </location>
</feature>
<keyword evidence="1" id="KW-0812">Transmembrane</keyword>
<protein>
    <submittedName>
        <fullName evidence="2">Uncharacterized protein</fullName>
    </submittedName>
</protein>
<evidence type="ECO:0000313" key="2">
    <source>
        <dbReference type="EMBL" id="AEI44203.1"/>
    </source>
</evidence>
<reference evidence="2 3" key="2">
    <citation type="journal article" date="2013" name="Genome Announc.">
        <title>Genome Sequence of Growth-Improving Paenibacillus mucilaginosus Strain KNP414.</title>
        <authorList>
            <person name="Lu J.J."/>
            <person name="Wang J.F."/>
            <person name="Hu X.F."/>
        </authorList>
    </citation>
    <scope>NUCLEOTIDE SEQUENCE [LARGE SCALE GENOMIC DNA]</scope>
    <source>
        <strain evidence="2 3">KNP414</strain>
    </source>
</reference>
<keyword evidence="1" id="KW-0472">Membrane</keyword>
<dbReference type="KEGG" id="pms:KNP414_05679"/>